<sequence length="68" mass="7834">MRRTEFDRLIAGEFGATYGGWIVESHVLSRLGKTAEEAIEAGEEPRNVWWELCCDFDIPEERMLGEDD</sequence>
<dbReference type="InterPro" id="IPR021408">
    <property type="entry name" value="DUF3046"/>
</dbReference>
<protein>
    <submittedName>
        <fullName evidence="1">DUF3046 domain-containing protein</fullName>
    </submittedName>
</protein>
<name>A0A5D4FVE0_9CORY</name>
<accession>A0A5D4FVE0</accession>
<comment type="caution">
    <text evidence="1">The sequence shown here is derived from an EMBL/GenBank/DDBJ whole genome shotgun (WGS) entry which is preliminary data.</text>
</comment>
<evidence type="ECO:0000313" key="2">
    <source>
        <dbReference type="Proteomes" id="UP000324726"/>
    </source>
</evidence>
<reference evidence="1 2" key="1">
    <citation type="submission" date="2019-08" db="EMBL/GenBank/DDBJ databases">
        <title>Draft genome of C. urealyticum strain VH4248.</title>
        <authorList>
            <person name="Navas J."/>
        </authorList>
    </citation>
    <scope>NUCLEOTIDE SEQUENCE [LARGE SCALE GENOMIC DNA]</scope>
    <source>
        <strain evidence="1 2">VH4248</strain>
    </source>
</reference>
<dbReference type="Pfam" id="PF11248">
    <property type="entry name" value="DUF3046"/>
    <property type="match status" value="1"/>
</dbReference>
<dbReference type="RefSeq" id="WP_148811665.1">
    <property type="nucleotide sequence ID" value="NZ_VSZI01000001.1"/>
</dbReference>
<dbReference type="Proteomes" id="UP000324726">
    <property type="component" value="Unassembled WGS sequence"/>
</dbReference>
<dbReference type="AlphaFoldDB" id="A0A5D4FVE0"/>
<dbReference type="EMBL" id="VSZI01000001">
    <property type="protein sequence ID" value="TYR20003.1"/>
    <property type="molecule type" value="Genomic_DNA"/>
</dbReference>
<organism evidence="1 2">
    <name type="scientific">Corynebacterium urealyticum</name>
    <dbReference type="NCBI Taxonomy" id="43771"/>
    <lineage>
        <taxon>Bacteria</taxon>
        <taxon>Bacillati</taxon>
        <taxon>Actinomycetota</taxon>
        <taxon>Actinomycetes</taxon>
        <taxon>Mycobacteriales</taxon>
        <taxon>Corynebacteriaceae</taxon>
        <taxon>Corynebacterium</taxon>
    </lineage>
</organism>
<gene>
    <name evidence="1" type="ORF">FYJ87_03145</name>
</gene>
<proteinExistence type="predicted"/>
<evidence type="ECO:0000313" key="1">
    <source>
        <dbReference type="EMBL" id="TYR20003.1"/>
    </source>
</evidence>